<gene>
    <name evidence="3" type="ORF">SAMN04488557_1746</name>
</gene>
<feature type="domain" description="EamA" evidence="2">
    <location>
        <begin position="12"/>
        <end position="143"/>
    </location>
</feature>
<keyword evidence="1" id="KW-1133">Transmembrane helix</keyword>
<dbReference type="Pfam" id="PF00892">
    <property type="entry name" value="EamA"/>
    <property type="match status" value="2"/>
</dbReference>
<dbReference type="SUPFAM" id="SSF103481">
    <property type="entry name" value="Multidrug resistance efflux transporter EmrE"/>
    <property type="match status" value="2"/>
</dbReference>
<feature type="transmembrane region" description="Helical" evidence="1">
    <location>
        <begin position="73"/>
        <end position="93"/>
    </location>
</feature>
<feature type="transmembrane region" description="Helical" evidence="1">
    <location>
        <begin position="241"/>
        <end position="260"/>
    </location>
</feature>
<evidence type="ECO:0000313" key="4">
    <source>
        <dbReference type="Proteomes" id="UP000199423"/>
    </source>
</evidence>
<feature type="transmembrane region" description="Helical" evidence="1">
    <location>
        <begin position="179"/>
        <end position="198"/>
    </location>
</feature>
<feature type="transmembrane region" description="Helical" evidence="1">
    <location>
        <begin position="41"/>
        <end position="61"/>
    </location>
</feature>
<feature type="transmembrane region" description="Helical" evidence="1">
    <location>
        <begin position="210"/>
        <end position="229"/>
    </location>
</feature>
<dbReference type="PANTHER" id="PTHR22911:SF135">
    <property type="entry name" value="BLR4310 PROTEIN"/>
    <property type="match status" value="1"/>
</dbReference>
<protein>
    <submittedName>
        <fullName evidence="3">EamA-like transporter family protein</fullName>
    </submittedName>
</protein>
<evidence type="ECO:0000259" key="2">
    <source>
        <dbReference type="Pfam" id="PF00892"/>
    </source>
</evidence>
<dbReference type="AlphaFoldDB" id="A0A1I7NDT3"/>
<feature type="transmembrane region" description="Helical" evidence="1">
    <location>
        <begin position="12"/>
        <end position="35"/>
    </location>
</feature>
<dbReference type="GO" id="GO:0016020">
    <property type="term" value="C:membrane"/>
    <property type="evidence" value="ECO:0007669"/>
    <property type="project" value="InterPro"/>
</dbReference>
<dbReference type="InterPro" id="IPR037185">
    <property type="entry name" value="EmrE-like"/>
</dbReference>
<reference evidence="4" key="1">
    <citation type="submission" date="2016-10" db="EMBL/GenBank/DDBJ databases">
        <authorList>
            <person name="Varghese N."/>
            <person name="Submissions S."/>
        </authorList>
    </citation>
    <scope>NUCLEOTIDE SEQUENCE [LARGE SCALE GENOMIC DNA]</scope>
    <source>
        <strain evidence="4">DSM 1565</strain>
    </source>
</reference>
<proteinExistence type="predicted"/>
<dbReference type="EMBL" id="FPCH01000002">
    <property type="protein sequence ID" value="SFV32848.1"/>
    <property type="molecule type" value="Genomic_DNA"/>
</dbReference>
<dbReference type="RefSeq" id="WP_244531163.1">
    <property type="nucleotide sequence ID" value="NZ_FPCH01000002.1"/>
</dbReference>
<feature type="transmembrane region" description="Helical" evidence="1">
    <location>
        <begin position="266"/>
        <end position="283"/>
    </location>
</feature>
<keyword evidence="1" id="KW-0472">Membrane</keyword>
<feature type="transmembrane region" description="Helical" evidence="1">
    <location>
        <begin position="128"/>
        <end position="147"/>
    </location>
</feature>
<dbReference type="STRING" id="51670.SAMN04488557_1746"/>
<organism evidence="3 4">
    <name type="scientific">Hyphomicrobium facile</name>
    <dbReference type="NCBI Taxonomy" id="51670"/>
    <lineage>
        <taxon>Bacteria</taxon>
        <taxon>Pseudomonadati</taxon>
        <taxon>Pseudomonadota</taxon>
        <taxon>Alphaproteobacteria</taxon>
        <taxon>Hyphomicrobiales</taxon>
        <taxon>Hyphomicrobiaceae</taxon>
        <taxon>Hyphomicrobium</taxon>
    </lineage>
</organism>
<evidence type="ECO:0000256" key="1">
    <source>
        <dbReference type="SAM" id="Phobius"/>
    </source>
</evidence>
<feature type="transmembrane region" description="Helical" evidence="1">
    <location>
        <begin position="99"/>
        <end position="121"/>
    </location>
</feature>
<name>A0A1I7NDT3_9HYPH</name>
<dbReference type="Proteomes" id="UP000199423">
    <property type="component" value="Unassembled WGS sequence"/>
</dbReference>
<sequence length="292" mass="30847">MASAGDTRSRQLGVALVVASAICWSTAGLFVRVANLDSATLLFWSSFSACLSLLIICAVRIRRELIRQISMIGMPELLYILISTVNNTSYVIALNSTSIANVMTIYASLPFVATIAAFFLLKERVSIRFLLSGGMAMLGVAITAGAAGTANDIYGLIAAFISTSCFAVQLVLAKRYPKMDILLITALSAGVSTVLFLPFTDFASPTRGQLLGGVLYGIIPCAVGLPLVLAGGRRVKSGEAAFITMLDVVLGPIWVWLSFGERPTDYALVGGAMVLGAVAWYLSKEAVPSTVS</sequence>
<evidence type="ECO:0000313" key="3">
    <source>
        <dbReference type="EMBL" id="SFV32848.1"/>
    </source>
</evidence>
<dbReference type="PANTHER" id="PTHR22911">
    <property type="entry name" value="ACYL-MALONYL CONDENSING ENZYME-RELATED"/>
    <property type="match status" value="1"/>
</dbReference>
<feature type="transmembrane region" description="Helical" evidence="1">
    <location>
        <begin position="153"/>
        <end position="172"/>
    </location>
</feature>
<keyword evidence="1" id="KW-0812">Transmembrane</keyword>
<dbReference type="InterPro" id="IPR000620">
    <property type="entry name" value="EamA_dom"/>
</dbReference>
<keyword evidence="4" id="KW-1185">Reference proteome</keyword>
<feature type="domain" description="EamA" evidence="2">
    <location>
        <begin position="154"/>
        <end position="280"/>
    </location>
</feature>
<accession>A0A1I7NDT3</accession>